<feature type="signal peptide" evidence="1">
    <location>
        <begin position="1"/>
        <end position="24"/>
    </location>
</feature>
<dbReference type="GeneID" id="113213102"/>
<gene>
    <name evidence="3" type="primary">LOC113213102</name>
</gene>
<organism evidence="2 3">
    <name type="scientific">Frankliniella occidentalis</name>
    <name type="common">Western flower thrips</name>
    <name type="synonym">Euthrips occidentalis</name>
    <dbReference type="NCBI Taxonomy" id="133901"/>
    <lineage>
        <taxon>Eukaryota</taxon>
        <taxon>Metazoa</taxon>
        <taxon>Ecdysozoa</taxon>
        <taxon>Arthropoda</taxon>
        <taxon>Hexapoda</taxon>
        <taxon>Insecta</taxon>
        <taxon>Pterygota</taxon>
        <taxon>Neoptera</taxon>
        <taxon>Paraneoptera</taxon>
        <taxon>Thysanoptera</taxon>
        <taxon>Terebrantia</taxon>
        <taxon>Thripoidea</taxon>
        <taxon>Thripidae</taxon>
        <taxon>Frankliniella</taxon>
    </lineage>
</organism>
<sequence>MTPTWTLCGGLLLVAALASCPADARLPASSRLSTARAAGAATALAAAPRSDPKKCLADLWWGLKDSASLVVETTEGCIGEKLDTWRFLLDDMKQFARRVGAELKAAGRKCLEKPMSCLSQLADVARSELQPLADLVWRTVKALITLGFSATFELFGCIFLPAILPAVWQTLMDIIIFGECLITRN</sequence>
<dbReference type="OrthoDB" id="10532828at2759"/>
<name>A0A6J1T845_FRAOC</name>
<feature type="chain" id="PRO_5027010189" evidence="1">
    <location>
        <begin position="25"/>
        <end position="185"/>
    </location>
</feature>
<proteinExistence type="predicted"/>
<evidence type="ECO:0000256" key="1">
    <source>
        <dbReference type="SAM" id="SignalP"/>
    </source>
</evidence>
<dbReference type="AlphaFoldDB" id="A0A6J1T845"/>
<evidence type="ECO:0000313" key="2">
    <source>
        <dbReference type="Proteomes" id="UP000504606"/>
    </source>
</evidence>
<keyword evidence="1" id="KW-0732">Signal</keyword>
<accession>A0A6J1T845</accession>
<protein>
    <submittedName>
        <fullName evidence="3">Uncharacterized protein LOC113213102</fullName>
    </submittedName>
</protein>
<dbReference type="RefSeq" id="XP_026287835.1">
    <property type="nucleotide sequence ID" value="XM_026432050.2"/>
</dbReference>
<reference evidence="3" key="1">
    <citation type="submission" date="2025-08" db="UniProtKB">
        <authorList>
            <consortium name="RefSeq"/>
        </authorList>
    </citation>
    <scope>IDENTIFICATION</scope>
    <source>
        <tissue evidence="3">Whole organism</tissue>
    </source>
</reference>
<dbReference type="Proteomes" id="UP000504606">
    <property type="component" value="Unplaced"/>
</dbReference>
<keyword evidence="2" id="KW-1185">Reference proteome</keyword>
<evidence type="ECO:0000313" key="3">
    <source>
        <dbReference type="RefSeq" id="XP_026287835.1"/>
    </source>
</evidence>
<dbReference type="KEGG" id="foc:113213102"/>